<dbReference type="STRING" id="983920.Y88_1994"/>
<gene>
    <name evidence="5" type="ORF">Y88_1994</name>
</gene>
<dbReference type="SUPFAM" id="SSF46785">
    <property type="entry name" value="Winged helix' DNA-binding domain"/>
    <property type="match status" value="1"/>
</dbReference>
<protein>
    <submittedName>
        <fullName evidence="5">Transcriptional regulator, GntR family</fullName>
    </submittedName>
</protein>
<dbReference type="PANTHER" id="PTHR43537">
    <property type="entry name" value="TRANSCRIPTIONAL REGULATOR, GNTR FAMILY"/>
    <property type="match status" value="1"/>
</dbReference>
<dbReference type="SMART" id="SM00345">
    <property type="entry name" value="HTH_GNTR"/>
    <property type="match status" value="1"/>
</dbReference>
<evidence type="ECO:0000259" key="4">
    <source>
        <dbReference type="PROSITE" id="PS50949"/>
    </source>
</evidence>
<dbReference type="GO" id="GO:0003700">
    <property type="term" value="F:DNA-binding transcription factor activity"/>
    <property type="evidence" value="ECO:0007669"/>
    <property type="project" value="InterPro"/>
</dbReference>
<dbReference type="SMART" id="SM00895">
    <property type="entry name" value="FCD"/>
    <property type="match status" value="1"/>
</dbReference>
<evidence type="ECO:0000313" key="5">
    <source>
        <dbReference type="EMBL" id="EGD60120.1"/>
    </source>
</evidence>
<dbReference type="EMBL" id="AEWJ01000023">
    <property type="protein sequence ID" value="EGD60120.1"/>
    <property type="molecule type" value="Genomic_DNA"/>
</dbReference>
<sequence>MERLSLRDGAARSLRQQIVSGALRSGSLYSIGDIAQQLGTSPTPIREALLELENDGLVELVRNRGFRIREISRADIKEIHAIRVMLEVPAIEALAAMDPVPDLSDAEALCRRCARAAEMNDIIGFLAFDRDFHLALIAKLGNRRLTDTIGTLRDQTRLYGLHNFGEGGLTGSTDEHLALLEAVRRRDPATAGALLRHHLDHVVGDWAGHAVPADLPVT</sequence>
<keyword evidence="1" id="KW-0805">Transcription regulation</keyword>
<evidence type="ECO:0000256" key="2">
    <source>
        <dbReference type="ARBA" id="ARBA00023125"/>
    </source>
</evidence>
<proteinExistence type="predicted"/>
<keyword evidence="3" id="KW-0804">Transcription</keyword>
<evidence type="ECO:0000256" key="3">
    <source>
        <dbReference type="ARBA" id="ARBA00023163"/>
    </source>
</evidence>
<dbReference type="SUPFAM" id="SSF48008">
    <property type="entry name" value="GntR ligand-binding domain-like"/>
    <property type="match status" value="1"/>
</dbReference>
<dbReference type="InterPro" id="IPR000524">
    <property type="entry name" value="Tscrpt_reg_HTH_GntR"/>
</dbReference>
<comment type="caution">
    <text evidence="5">The sequence shown here is derived from an EMBL/GenBank/DDBJ whole genome shotgun (WGS) entry which is preliminary data.</text>
</comment>
<dbReference type="PANTHER" id="PTHR43537:SF45">
    <property type="entry name" value="GNTR FAMILY REGULATORY PROTEIN"/>
    <property type="match status" value="1"/>
</dbReference>
<keyword evidence="6" id="KW-1185">Reference proteome</keyword>
<organism evidence="5 6">
    <name type="scientific">Novosphingobium nitrogenifigens DSM 19370</name>
    <dbReference type="NCBI Taxonomy" id="983920"/>
    <lineage>
        <taxon>Bacteria</taxon>
        <taxon>Pseudomonadati</taxon>
        <taxon>Pseudomonadota</taxon>
        <taxon>Alphaproteobacteria</taxon>
        <taxon>Sphingomonadales</taxon>
        <taxon>Sphingomonadaceae</taxon>
        <taxon>Novosphingobium</taxon>
    </lineage>
</organism>
<dbReference type="InterPro" id="IPR036390">
    <property type="entry name" value="WH_DNA-bd_sf"/>
</dbReference>
<dbReference type="Proteomes" id="UP000004728">
    <property type="component" value="Unassembled WGS sequence"/>
</dbReference>
<dbReference type="eggNOG" id="COG1802">
    <property type="taxonomic scope" value="Bacteria"/>
</dbReference>
<name>F1Z5L0_9SPHN</name>
<evidence type="ECO:0000313" key="6">
    <source>
        <dbReference type="Proteomes" id="UP000004728"/>
    </source>
</evidence>
<reference evidence="5 6" key="1">
    <citation type="journal article" date="2012" name="J. Bacteriol.">
        <title>Draft Genome Sequence of Novosphingobium nitrogenifigens Y88T.</title>
        <authorList>
            <person name="Strabala T.J."/>
            <person name="Macdonald L."/>
            <person name="Liu V."/>
            <person name="Smit A.M."/>
        </authorList>
    </citation>
    <scope>NUCLEOTIDE SEQUENCE [LARGE SCALE GENOMIC DNA]</scope>
    <source>
        <strain evidence="5 6">DSM 19370</strain>
    </source>
</reference>
<dbReference type="InterPro" id="IPR008920">
    <property type="entry name" value="TF_FadR/GntR_C"/>
</dbReference>
<dbReference type="InterPro" id="IPR036388">
    <property type="entry name" value="WH-like_DNA-bd_sf"/>
</dbReference>
<dbReference type="Pfam" id="PF07729">
    <property type="entry name" value="FCD"/>
    <property type="match status" value="1"/>
</dbReference>
<dbReference type="Pfam" id="PF00392">
    <property type="entry name" value="GntR"/>
    <property type="match status" value="1"/>
</dbReference>
<dbReference type="Gene3D" id="1.10.10.10">
    <property type="entry name" value="Winged helix-like DNA-binding domain superfamily/Winged helix DNA-binding domain"/>
    <property type="match status" value="1"/>
</dbReference>
<dbReference type="InParanoid" id="F1Z5L0"/>
<dbReference type="InterPro" id="IPR011711">
    <property type="entry name" value="GntR_C"/>
</dbReference>
<dbReference type="Gene3D" id="1.20.120.530">
    <property type="entry name" value="GntR ligand-binding domain-like"/>
    <property type="match status" value="1"/>
</dbReference>
<evidence type="ECO:0000256" key="1">
    <source>
        <dbReference type="ARBA" id="ARBA00023015"/>
    </source>
</evidence>
<dbReference type="CDD" id="cd07377">
    <property type="entry name" value="WHTH_GntR"/>
    <property type="match status" value="1"/>
</dbReference>
<keyword evidence="2" id="KW-0238">DNA-binding</keyword>
<accession>F1Z5L0</accession>
<feature type="domain" description="HTH gntR-type" evidence="4">
    <location>
        <begin position="4"/>
        <end position="71"/>
    </location>
</feature>
<dbReference type="PROSITE" id="PS50949">
    <property type="entry name" value="HTH_GNTR"/>
    <property type="match status" value="1"/>
</dbReference>
<dbReference type="AlphaFoldDB" id="F1Z5L0"/>
<dbReference type="HOGENOM" id="CLU_017584_5_5_5"/>
<dbReference type="GO" id="GO:0003677">
    <property type="term" value="F:DNA binding"/>
    <property type="evidence" value="ECO:0007669"/>
    <property type="project" value="UniProtKB-KW"/>
</dbReference>